<dbReference type="GO" id="GO:0003700">
    <property type="term" value="F:DNA-binding transcription factor activity"/>
    <property type="evidence" value="ECO:0007669"/>
    <property type="project" value="InterPro"/>
</dbReference>
<gene>
    <name evidence="5" type="ORF">SAMN02983006_02633</name>
</gene>
<dbReference type="PRINTS" id="PR00035">
    <property type="entry name" value="HTHGNTR"/>
</dbReference>
<sequence>MAIKSVKKTNIVDQIYDQMKENIMSGEWSAGMKIPSENELCNKFNVSRNSVRSSIQKLKALGVLKTYQGKGTFVTESIGENLVDSFFPIRYLSKEEMLDIIEFRSTIEKESVKLAAIRADQADIKLIEKALLDMKNNTDDYTKFSIADYQFHLNIIKAAKNRIFYRSMIKLKDFLYSHLEEMNKKGDLKTSLLGHSRLFNAIKSGDYEFAQKISKDDMKKLKEEAQKYYD</sequence>
<dbReference type="SMART" id="SM00345">
    <property type="entry name" value="HTH_GNTR"/>
    <property type="match status" value="1"/>
</dbReference>
<dbReference type="InterPro" id="IPR000524">
    <property type="entry name" value="Tscrpt_reg_HTH_GntR"/>
</dbReference>
<dbReference type="PROSITE" id="PS50949">
    <property type="entry name" value="HTH_GNTR"/>
    <property type="match status" value="1"/>
</dbReference>
<reference evidence="5 6" key="1">
    <citation type="submission" date="2016-10" db="EMBL/GenBank/DDBJ databases">
        <authorList>
            <person name="de Groot N.N."/>
        </authorList>
    </citation>
    <scope>NUCLEOTIDE SEQUENCE [LARGE SCALE GENOMIC DNA]</scope>
    <source>
        <strain evidence="5 6">ATCC 51327</strain>
    </source>
</reference>
<dbReference type="Pfam" id="PF07729">
    <property type="entry name" value="FCD"/>
    <property type="match status" value="1"/>
</dbReference>
<proteinExistence type="predicted"/>
<dbReference type="InterPro" id="IPR036390">
    <property type="entry name" value="WH_DNA-bd_sf"/>
</dbReference>
<keyword evidence="3" id="KW-0804">Transcription</keyword>
<evidence type="ECO:0000256" key="2">
    <source>
        <dbReference type="ARBA" id="ARBA00023125"/>
    </source>
</evidence>
<evidence type="ECO:0000256" key="1">
    <source>
        <dbReference type="ARBA" id="ARBA00023015"/>
    </source>
</evidence>
<dbReference type="PANTHER" id="PTHR43537">
    <property type="entry name" value="TRANSCRIPTIONAL REGULATOR, GNTR FAMILY"/>
    <property type="match status" value="1"/>
</dbReference>
<dbReference type="SUPFAM" id="SSF48008">
    <property type="entry name" value="GntR ligand-binding domain-like"/>
    <property type="match status" value="1"/>
</dbReference>
<dbReference type="OrthoDB" id="9799482at2"/>
<dbReference type="SUPFAM" id="SSF46785">
    <property type="entry name" value="Winged helix' DNA-binding domain"/>
    <property type="match status" value="1"/>
</dbReference>
<evidence type="ECO:0000313" key="6">
    <source>
        <dbReference type="Proteomes" id="UP000199006"/>
    </source>
</evidence>
<dbReference type="Gene3D" id="1.10.10.10">
    <property type="entry name" value="Winged helix-like DNA-binding domain superfamily/Winged helix DNA-binding domain"/>
    <property type="match status" value="1"/>
</dbReference>
<accession>A0A1I4MK91</accession>
<dbReference type="PANTHER" id="PTHR43537:SF5">
    <property type="entry name" value="UXU OPERON TRANSCRIPTIONAL REGULATOR"/>
    <property type="match status" value="1"/>
</dbReference>
<dbReference type="Proteomes" id="UP000199006">
    <property type="component" value="Unassembled WGS sequence"/>
</dbReference>
<keyword evidence="6" id="KW-1185">Reference proteome</keyword>
<evidence type="ECO:0000256" key="3">
    <source>
        <dbReference type="ARBA" id="ARBA00023163"/>
    </source>
</evidence>
<dbReference type="GO" id="GO:0003677">
    <property type="term" value="F:DNA binding"/>
    <property type="evidence" value="ECO:0007669"/>
    <property type="project" value="UniProtKB-KW"/>
</dbReference>
<dbReference type="InterPro" id="IPR008920">
    <property type="entry name" value="TF_FadR/GntR_C"/>
</dbReference>
<dbReference type="EMBL" id="FOTI01000055">
    <property type="protein sequence ID" value="SFM03490.1"/>
    <property type="molecule type" value="Genomic_DNA"/>
</dbReference>
<keyword evidence="1" id="KW-0805">Transcription regulation</keyword>
<evidence type="ECO:0000259" key="4">
    <source>
        <dbReference type="PROSITE" id="PS50949"/>
    </source>
</evidence>
<dbReference type="STRING" id="29563.SAMN02983006_02633"/>
<evidence type="ECO:0000313" key="5">
    <source>
        <dbReference type="EMBL" id="SFM03490.1"/>
    </source>
</evidence>
<feature type="domain" description="HTH gntR-type" evidence="4">
    <location>
        <begin position="9"/>
        <end position="77"/>
    </location>
</feature>
<dbReference type="InterPro" id="IPR036388">
    <property type="entry name" value="WH-like_DNA-bd_sf"/>
</dbReference>
<keyword evidence="2 5" id="KW-0238">DNA-binding</keyword>
<dbReference type="SMART" id="SM00895">
    <property type="entry name" value="FCD"/>
    <property type="match status" value="1"/>
</dbReference>
<protein>
    <submittedName>
        <fullName evidence="5">DNA-binding transcriptional regulator, FadR family</fullName>
    </submittedName>
</protein>
<name>A0A1I4MK91_9FIRM</name>
<dbReference type="Pfam" id="PF00392">
    <property type="entry name" value="GntR"/>
    <property type="match status" value="1"/>
</dbReference>
<dbReference type="CDD" id="cd07377">
    <property type="entry name" value="WHTH_GntR"/>
    <property type="match status" value="1"/>
</dbReference>
<dbReference type="InterPro" id="IPR011711">
    <property type="entry name" value="GntR_C"/>
</dbReference>
<dbReference type="RefSeq" id="WP_089862626.1">
    <property type="nucleotide sequence ID" value="NZ_FOTI01000055.1"/>
</dbReference>
<organism evidence="5 6">
    <name type="scientific">Halanaerobium salsuginis</name>
    <dbReference type="NCBI Taxonomy" id="29563"/>
    <lineage>
        <taxon>Bacteria</taxon>
        <taxon>Bacillati</taxon>
        <taxon>Bacillota</taxon>
        <taxon>Clostridia</taxon>
        <taxon>Halanaerobiales</taxon>
        <taxon>Halanaerobiaceae</taxon>
        <taxon>Halanaerobium</taxon>
    </lineage>
</organism>
<dbReference type="AlphaFoldDB" id="A0A1I4MK91"/>
<dbReference type="Gene3D" id="1.20.120.530">
    <property type="entry name" value="GntR ligand-binding domain-like"/>
    <property type="match status" value="1"/>
</dbReference>